<comment type="caution">
    <text evidence="2">The sequence shown here is derived from an EMBL/GenBank/DDBJ whole genome shotgun (WGS) entry which is preliminary data.</text>
</comment>
<evidence type="ECO:0000313" key="3">
    <source>
        <dbReference type="Proteomes" id="UP000283509"/>
    </source>
</evidence>
<reference evidence="2 3" key="1">
    <citation type="submission" date="2018-04" db="EMBL/GenBank/DDBJ databases">
        <authorList>
            <person name="Zhang X."/>
            <person name="Yuan J."/>
            <person name="Li F."/>
            <person name="Xiang J."/>
        </authorList>
    </citation>
    <scope>NUCLEOTIDE SEQUENCE [LARGE SCALE GENOMIC DNA]</scope>
    <source>
        <tissue evidence="2">Muscle</tissue>
    </source>
</reference>
<gene>
    <name evidence="2" type="ORF">C7M84_000430</name>
</gene>
<proteinExistence type="predicted"/>
<name>A0A3R7N9E8_PENVA</name>
<dbReference type="AlphaFoldDB" id="A0A3R7N9E8"/>
<feature type="compositionally biased region" description="Basic residues" evidence="1">
    <location>
        <begin position="1"/>
        <end position="14"/>
    </location>
</feature>
<accession>A0A3R7N9E8</accession>
<dbReference type="EMBL" id="QCYY01001064">
    <property type="protein sequence ID" value="ROT80812.1"/>
    <property type="molecule type" value="Genomic_DNA"/>
</dbReference>
<dbReference type="STRING" id="6689.A0A3R7N9E8"/>
<keyword evidence="3" id="KW-1185">Reference proteome</keyword>
<evidence type="ECO:0000313" key="2">
    <source>
        <dbReference type="EMBL" id="ROT80812.1"/>
    </source>
</evidence>
<dbReference type="Proteomes" id="UP000283509">
    <property type="component" value="Unassembled WGS sequence"/>
</dbReference>
<organism evidence="2 3">
    <name type="scientific">Penaeus vannamei</name>
    <name type="common">Whiteleg shrimp</name>
    <name type="synonym">Litopenaeus vannamei</name>
    <dbReference type="NCBI Taxonomy" id="6689"/>
    <lineage>
        <taxon>Eukaryota</taxon>
        <taxon>Metazoa</taxon>
        <taxon>Ecdysozoa</taxon>
        <taxon>Arthropoda</taxon>
        <taxon>Crustacea</taxon>
        <taxon>Multicrustacea</taxon>
        <taxon>Malacostraca</taxon>
        <taxon>Eumalacostraca</taxon>
        <taxon>Eucarida</taxon>
        <taxon>Decapoda</taxon>
        <taxon>Dendrobranchiata</taxon>
        <taxon>Penaeoidea</taxon>
        <taxon>Penaeidae</taxon>
        <taxon>Penaeus</taxon>
    </lineage>
</organism>
<evidence type="ECO:0000256" key="1">
    <source>
        <dbReference type="SAM" id="MobiDB-lite"/>
    </source>
</evidence>
<reference evidence="2 3" key="2">
    <citation type="submission" date="2019-01" db="EMBL/GenBank/DDBJ databases">
        <title>The decoding of complex shrimp genome reveals the adaptation for benthos swimmer, frequently molting mechanism and breeding impact on genome.</title>
        <authorList>
            <person name="Sun Y."/>
            <person name="Gao Y."/>
            <person name="Yu Y."/>
        </authorList>
    </citation>
    <scope>NUCLEOTIDE SEQUENCE [LARGE SCALE GENOMIC DNA]</scope>
    <source>
        <tissue evidence="2">Muscle</tissue>
    </source>
</reference>
<protein>
    <submittedName>
        <fullName evidence="2">Uncharacterized protein</fullName>
    </submittedName>
</protein>
<feature type="region of interest" description="Disordered" evidence="1">
    <location>
        <begin position="1"/>
        <end position="29"/>
    </location>
</feature>
<sequence length="449" mass="49552">MPHLSLKKIKKRGKIPPGRPSGQSNLSERKLELDRSRDLVIYQRPTPIGRAATDTGGGQRAPRQVRVWAARITSGTSISSFFPIAEKPSILFHRLEFRLFKRNCKASYYPFFPPLPPLPLSSLPLPLLPYPSSPFPFPLFPSSPFTSVTGRPFGKLTESQMENASCSFIHTHPSLISHGRVYVRIRTRHPRGLGLRIRSPAGITYMTNRLHLPPPPPSLLPLPHSSFSLRLPTYPPTPPSMPPPILPLTSASLHFPLIPSYFSFPKSLLSLDTPSPFFPPPTTPSLPSAYLFLLPSYHLPLPLPPPSFYQFLPPPLHPLLQLPSYLLLLPSYPLPLTPPYIPPSTPYPLYSSLPPSSLPTIPSLPPTTPSYLLPPTTPSLPPPYLPLIYRLLNPPPRTATATLIRGNEATLTPPPLSLPASPHLTITCGLEQSHPRTRLQHLTEGGGIN</sequence>